<name>A0ABW3VDT5_9PSEU</name>
<evidence type="ECO:0000256" key="1">
    <source>
        <dbReference type="SAM" id="MobiDB-lite"/>
    </source>
</evidence>
<dbReference type="RefSeq" id="WP_013672808.1">
    <property type="nucleotide sequence ID" value="NZ_BAABKS010000022.1"/>
</dbReference>
<organism evidence="2 3">
    <name type="scientific">Pseudonocardia benzenivorans</name>
    <dbReference type="NCBI Taxonomy" id="228005"/>
    <lineage>
        <taxon>Bacteria</taxon>
        <taxon>Bacillati</taxon>
        <taxon>Actinomycetota</taxon>
        <taxon>Actinomycetes</taxon>
        <taxon>Pseudonocardiales</taxon>
        <taxon>Pseudonocardiaceae</taxon>
        <taxon>Pseudonocardia</taxon>
    </lineage>
</organism>
<evidence type="ECO:0000313" key="2">
    <source>
        <dbReference type="EMBL" id="MFD1233332.1"/>
    </source>
</evidence>
<comment type="caution">
    <text evidence="2">The sequence shown here is derived from an EMBL/GenBank/DDBJ whole genome shotgun (WGS) entry which is preliminary data.</text>
</comment>
<accession>A0ABW3VDT5</accession>
<evidence type="ECO:0000313" key="3">
    <source>
        <dbReference type="Proteomes" id="UP001597182"/>
    </source>
</evidence>
<feature type="region of interest" description="Disordered" evidence="1">
    <location>
        <begin position="175"/>
        <end position="210"/>
    </location>
</feature>
<feature type="compositionally biased region" description="Pro residues" evidence="1">
    <location>
        <begin position="24"/>
        <end position="36"/>
    </location>
</feature>
<keyword evidence="3" id="KW-1185">Reference proteome</keyword>
<gene>
    <name evidence="2" type="ORF">ACFQ34_08570</name>
</gene>
<feature type="region of interest" description="Disordered" evidence="1">
    <location>
        <begin position="1"/>
        <end position="88"/>
    </location>
</feature>
<dbReference type="Proteomes" id="UP001597182">
    <property type="component" value="Unassembled WGS sequence"/>
</dbReference>
<feature type="compositionally biased region" description="Low complexity" evidence="1">
    <location>
        <begin position="196"/>
        <end position="206"/>
    </location>
</feature>
<reference evidence="3" key="1">
    <citation type="journal article" date="2019" name="Int. J. Syst. Evol. Microbiol.">
        <title>The Global Catalogue of Microorganisms (GCM) 10K type strain sequencing project: providing services to taxonomists for standard genome sequencing and annotation.</title>
        <authorList>
            <consortium name="The Broad Institute Genomics Platform"/>
            <consortium name="The Broad Institute Genome Sequencing Center for Infectious Disease"/>
            <person name="Wu L."/>
            <person name="Ma J."/>
        </authorList>
    </citation>
    <scope>NUCLEOTIDE SEQUENCE [LARGE SCALE GENOMIC DNA]</scope>
    <source>
        <strain evidence="3">CCUG 49018</strain>
    </source>
</reference>
<feature type="compositionally biased region" description="Low complexity" evidence="1">
    <location>
        <begin position="56"/>
        <end position="67"/>
    </location>
</feature>
<protein>
    <submittedName>
        <fullName evidence="2">Uncharacterized protein</fullName>
    </submittedName>
</protein>
<dbReference type="EMBL" id="JBHTMB010000058">
    <property type="protein sequence ID" value="MFD1233332.1"/>
    <property type="molecule type" value="Genomic_DNA"/>
</dbReference>
<proteinExistence type="predicted"/>
<sequence>MPDDPPTDPVGFPAVDTHPAAVRPGPPDAAPGPPGPSDRGAGQPVRTDAAPERPGPADAAATGVRAATPDDARDGVIGGSDRASPQGIDPALARAVAAAFAADYLSWDEDDPGRRGDALADHLPETLASAVRGARGPGWSGEGRQRSEIALPGALHDDSSDARLLVDVRVRVTPYARSGTPAPAGPAARSPDPLGSPAAAPAPSAPGWTGLPARWVRISVPVRVDGDRLVVDPDEELLAAGGEPPVTP</sequence>